<keyword evidence="2" id="KW-0813">Transport</keyword>
<dbReference type="SUPFAM" id="SSF53850">
    <property type="entry name" value="Periplasmic binding protein-like II"/>
    <property type="match status" value="1"/>
</dbReference>
<dbReference type="InterPro" id="IPR006059">
    <property type="entry name" value="SBP"/>
</dbReference>
<evidence type="ECO:0000256" key="1">
    <source>
        <dbReference type="ARBA" id="ARBA00008520"/>
    </source>
</evidence>
<evidence type="ECO:0000256" key="2">
    <source>
        <dbReference type="ARBA" id="ARBA00022448"/>
    </source>
</evidence>
<reference evidence="4 5" key="1">
    <citation type="submission" date="2021-07" db="EMBL/GenBank/DDBJ databases">
        <title>Clostridium weizhouense sp. nov., an anaerobic bacterium isolated from activated sludge of Petroleum wastewater.</title>
        <authorList>
            <person name="Li Q."/>
        </authorList>
    </citation>
    <scope>NUCLEOTIDE SEQUENCE [LARGE SCALE GENOMIC DNA]</scope>
    <source>
        <strain evidence="4 5">YB-6</strain>
    </source>
</reference>
<organism evidence="4 5">
    <name type="scientific">Clostridium weizhouense</name>
    <dbReference type="NCBI Taxonomy" id="2859781"/>
    <lineage>
        <taxon>Bacteria</taxon>
        <taxon>Bacillati</taxon>
        <taxon>Bacillota</taxon>
        <taxon>Clostridia</taxon>
        <taxon>Eubacteriales</taxon>
        <taxon>Clostridiaceae</taxon>
        <taxon>Clostridium</taxon>
    </lineage>
</organism>
<accession>A0ABS7APR0</accession>
<evidence type="ECO:0000313" key="5">
    <source>
        <dbReference type="Proteomes" id="UP001519921"/>
    </source>
</evidence>
<evidence type="ECO:0000313" key="4">
    <source>
        <dbReference type="EMBL" id="MBW6410643.1"/>
    </source>
</evidence>
<proteinExistence type="inferred from homology"/>
<dbReference type="Gene3D" id="3.40.190.10">
    <property type="entry name" value="Periplasmic binding protein-like II"/>
    <property type="match status" value="2"/>
</dbReference>
<name>A0ABS7APR0_9CLOT</name>
<protein>
    <submittedName>
        <fullName evidence="4">Extracellular solute-binding protein</fullName>
    </submittedName>
</protein>
<gene>
    <name evidence="4" type="ORF">KYD98_11100</name>
</gene>
<sequence>MNLNEEKEIIIWHEFDGIADTTLSLLEDITKEMSKKTGFNFKLHMTNIVEFIEGLSNIYKTHNGPHMAFIPSDITVFAEQGLFSEVNTSIFDGYADKKIYETMSYKGKQYGVPILGGNHAVIYYNKELMEEIPKDFDDLIRMKDDFIEKKIAPIAIDMSVPYWFIPFFTAFGGWPMNENLELDPKALKDTFLFLRELLKEGVIVNYRATDVMLDKFIEGKVACMMNGEWIYNYMLQKCNEKLGVFLIPNINGKKAKVTTSTIGWVFPCDSLKSEYKEPIMEFVKYMMSDECQLRLLNEVHRIPVNKKVIEEANKKATETTKNILSQLKFNETIPVDLKMRKVWDDLEFGLKMLGNESCSIDDIVNTLMQ</sequence>
<evidence type="ECO:0000256" key="3">
    <source>
        <dbReference type="ARBA" id="ARBA00022729"/>
    </source>
</evidence>
<dbReference type="RefSeq" id="WP_219780105.1">
    <property type="nucleotide sequence ID" value="NZ_JAHXPT010000008.1"/>
</dbReference>
<dbReference type="Proteomes" id="UP001519921">
    <property type="component" value="Unassembled WGS sequence"/>
</dbReference>
<keyword evidence="3" id="KW-0732">Signal</keyword>
<dbReference type="EMBL" id="JAHXPT010000008">
    <property type="protein sequence ID" value="MBW6410643.1"/>
    <property type="molecule type" value="Genomic_DNA"/>
</dbReference>
<dbReference type="PANTHER" id="PTHR30061">
    <property type="entry name" value="MALTOSE-BINDING PERIPLASMIC PROTEIN"/>
    <property type="match status" value="1"/>
</dbReference>
<keyword evidence="5" id="KW-1185">Reference proteome</keyword>
<comment type="caution">
    <text evidence="4">The sequence shown here is derived from an EMBL/GenBank/DDBJ whole genome shotgun (WGS) entry which is preliminary data.</text>
</comment>
<dbReference type="Pfam" id="PF13416">
    <property type="entry name" value="SBP_bac_8"/>
    <property type="match status" value="1"/>
</dbReference>
<dbReference type="PANTHER" id="PTHR30061:SF50">
    <property type="entry name" value="MALTOSE_MALTODEXTRIN-BINDING PERIPLASMIC PROTEIN"/>
    <property type="match status" value="1"/>
</dbReference>
<comment type="similarity">
    <text evidence="1">Belongs to the bacterial solute-binding protein 1 family.</text>
</comment>